<dbReference type="HOGENOM" id="CLU_2428330_0_0_1"/>
<comment type="caution">
    <text evidence="1">The sequence shown here is derived from an EMBL/GenBank/DDBJ whole genome shotgun (WGS) entry which is preliminary data.</text>
</comment>
<gene>
    <name evidence="1" type="ORF">SBOR_3420</name>
</gene>
<protein>
    <submittedName>
        <fullName evidence="1">Uncharacterized protein</fullName>
    </submittedName>
</protein>
<reference evidence="1 2" key="1">
    <citation type="journal article" date="2014" name="Genome Announc.">
        <title>Draft genome sequence of Sclerotinia borealis, a psychrophilic plant pathogenic fungus.</title>
        <authorList>
            <person name="Mardanov A.V."/>
            <person name="Beletsky A.V."/>
            <person name="Kadnikov V.V."/>
            <person name="Ignatov A.N."/>
            <person name="Ravin N.V."/>
        </authorList>
    </citation>
    <scope>NUCLEOTIDE SEQUENCE [LARGE SCALE GENOMIC DNA]</scope>
    <source>
        <strain evidence="2">F-4157</strain>
    </source>
</reference>
<dbReference type="Proteomes" id="UP000019487">
    <property type="component" value="Unassembled WGS sequence"/>
</dbReference>
<name>W9CNG8_SCLBF</name>
<accession>W9CNG8</accession>
<organism evidence="1 2">
    <name type="scientific">Sclerotinia borealis (strain F-4128)</name>
    <dbReference type="NCBI Taxonomy" id="1432307"/>
    <lineage>
        <taxon>Eukaryota</taxon>
        <taxon>Fungi</taxon>
        <taxon>Dikarya</taxon>
        <taxon>Ascomycota</taxon>
        <taxon>Pezizomycotina</taxon>
        <taxon>Leotiomycetes</taxon>
        <taxon>Helotiales</taxon>
        <taxon>Sclerotiniaceae</taxon>
        <taxon>Sclerotinia</taxon>
    </lineage>
</organism>
<keyword evidence="2" id="KW-1185">Reference proteome</keyword>
<sequence>MVSSIPFDKSYILGTTGIRSSLDQADGNQQEVDKSTNLKVLLSGDFHPPRLQGSSVGKLQLIWNVRDRIRTQASGSSYNENVKRWITPELS</sequence>
<dbReference type="AlphaFoldDB" id="W9CNG8"/>
<evidence type="ECO:0000313" key="1">
    <source>
        <dbReference type="EMBL" id="ESZ96199.1"/>
    </source>
</evidence>
<proteinExistence type="predicted"/>
<dbReference type="EMBL" id="AYSA01000148">
    <property type="protein sequence ID" value="ESZ96199.1"/>
    <property type="molecule type" value="Genomic_DNA"/>
</dbReference>
<evidence type="ECO:0000313" key="2">
    <source>
        <dbReference type="Proteomes" id="UP000019487"/>
    </source>
</evidence>